<proteinExistence type="predicted"/>
<feature type="domain" description="SLH" evidence="1">
    <location>
        <begin position="510"/>
        <end position="569"/>
    </location>
</feature>
<sequence>MKFFTKLDDIYTRGKSQMLNIKLSRACVAFLLLTALSLQLVSPAFASGYLADPMSIGVGARSMGMGKAYVGMAEDGDAIFTNPAGIAGISSAKLSSMYTNLMGDVNYTVLGGAFPYGDKSAIGIGLVSSRVADITLRDDTGAITGSNLTWGSHVLFVSYGTYLSELPLNLNLGKDVAVGANLKYYNVGGSGLDGSGSGFDADLSALYPANEYATLGVTLQNALPASIGAKITKSGSDYDSIPSTLKVGAKVALMDKEGKGLFTNNSRKLYTNVDYDYYPTRTSVPGTLHAGIEFWPTENLALRAGSDSSDLTLGVGVRASGVAFDYAYHPYSGITENTSHYFSISYVGDPTKRTLQISVDSPADKAVIYDDNIKVSGKVNFTEGEIGPTIKDVTIKVNGVNAQVMPDGSFTANSPVNKYGKKLIVVEATTPAGDGTVKELRLVRLTSFADVPEGYWAKMPIENNATVGLVQGYPDGNFKPASALTRAELATLLVRARGIEPSAGRARQVFKDVKPDFWGAKYVEIAQREGLIKGYPDKTFRPNNKISKAEGIAVLVRFDKLALAEVDAKPYWDVSIHHWAARHIQAAKDAGMLKFVDNNRLGPKQVLVRAQAVDMLGKTSLASGKIKDLYTWEKGFQKEFTPEDRPKIRASVY</sequence>
<dbReference type="EMBL" id="MEUG01000001">
    <property type="protein sequence ID" value="OGC28257.1"/>
    <property type="molecule type" value="Genomic_DNA"/>
</dbReference>
<feature type="domain" description="SLH" evidence="1">
    <location>
        <begin position="444"/>
        <end position="507"/>
    </location>
</feature>
<dbReference type="InterPro" id="IPR001119">
    <property type="entry name" value="SLH_dom"/>
</dbReference>
<dbReference type="NCBIfam" id="NF033709">
    <property type="entry name" value="PorV_fam"/>
    <property type="match status" value="1"/>
</dbReference>
<gene>
    <name evidence="2" type="ORF">A3K49_04660</name>
</gene>
<comment type="caution">
    <text evidence="2">The sequence shown here is derived from an EMBL/GenBank/DDBJ whole genome shotgun (WGS) entry which is preliminary data.</text>
</comment>
<dbReference type="InterPro" id="IPR051465">
    <property type="entry name" value="Cell_Envelope_Struct_Comp"/>
</dbReference>
<protein>
    <recommendedName>
        <fullName evidence="1">SLH domain-containing protein</fullName>
    </recommendedName>
</protein>
<organism evidence="2 3">
    <name type="scientific">candidate division WOR-1 bacterium RIFOXYC12_FULL_54_18</name>
    <dbReference type="NCBI Taxonomy" id="1802584"/>
    <lineage>
        <taxon>Bacteria</taxon>
        <taxon>Bacillati</taxon>
        <taxon>Saganbacteria</taxon>
    </lineage>
</organism>
<dbReference type="InterPro" id="IPR013783">
    <property type="entry name" value="Ig-like_fold"/>
</dbReference>
<dbReference type="Gene3D" id="2.60.40.10">
    <property type="entry name" value="Immunoglobulins"/>
    <property type="match status" value="1"/>
</dbReference>
<evidence type="ECO:0000313" key="2">
    <source>
        <dbReference type="EMBL" id="OGC28257.1"/>
    </source>
</evidence>
<dbReference type="PANTHER" id="PTHR43308">
    <property type="entry name" value="OUTER MEMBRANE PROTEIN ALPHA-RELATED"/>
    <property type="match status" value="1"/>
</dbReference>
<dbReference type="PROSITE" id="PS51272">
    <property type="entry name" value="SLH"/>
    <property type="match status" value="3"/>
</dbReference>
<accession>A0A1F4T6Q9</accession>
<dbReference type="Proteomes" id="UP000178602">
    <property type="component" value="Unassembled WGS sequence"/>
</dbReference>
<reference evidence="2 3" key="1">
    <citation type="journal article" date="2016" name="Nat. Commun.">
        <title>Thousands of microbial genomes shed light on interconnected biogeochemical processes in an aquifer system.</title>
        <authorList>
            <person name="Anantharaman K."/>
            <person name="Brown C.T."/>
            <person name="Hug L.A."/>
            <person name="Sharon I."/>
            <person name="Castelle C.J."/>
            <person name="Probst A.J."/>
            <person name="Thomas B.C."/>
            <person name="Singh A."/>
            <person name="Wilkins M.J."/>
            <person name="Karaoz U."/>
            <person name="Brodie E.L."/>
            <person name="Williams K.H."/>
            <person name="Hubbard S.S."/>
            <person name="Banfield J.F."/>
        </authorList>
    </citation>
    <scope>NUCLEOTIDE SEQUENCE [LARGE SCALE GENOMIC DNA]</scope>
</reference>
<dbReference type="SUPFAM" id="SSF56935">
    <property type="entry name" value="Porins"/>
    <property type="match status" value="1"/>
</dbReference>
<evidence type="ECO:0000313" key="3">
    <source>
        <dbReference type="Proteomes" id="UP000178602"/>
    </source>
</evidence>
<dbReference type="Gene3D" id="2.40.160.60">
    <property type="entry name" value="Outer membrane protein transport protein (OMPP1/FadL/TodX)"/>
    <property type="match status" value="1"/>
</dbReference>
<dbReference type="Pfam" id="PF00395">
    <property type="entry name" value="SLH"/>
    <property type="match status" value="3"/>
</dbReference>
<name>A0A1F4T6Q9_UNCSA</name>
<feature type="domain" description="SLH" evidence="1">
    <location>
        <begin position="570"/>
        <end position="630"/>
    </location>
</feature>
<evidence type="ECO:0000259" key="1">
    <source>
        <dbReference type="PROSITE" id="PS51272"/>
    </source>
</evidence>
<dbReference type="AlphaFoldDB" id="A0A1F4T6Q9"/>